<dbReference type="InterPro" id="IPR017104">
    <property type="entry name" value="AP2_complex_asu"/>
</dbReference>
<keyword evidence="2 7" id="KW-0813">Transport</keyword>
<dbReference type="GO" id="GO:0030122">
    <property type="term" value="C:AP-2 adaptor complex"/>
    <property type="evidence" value="ECO:0007669"/>
    <property type="project" value="EnsemblFungi"/>
</dbReference>
<feature type="region of interest" description="Disordered" evidence="8">
    <location>
        <begin position="568"/>
        <end position="607"/>
    </location>
</feature>
<evidence type="ECO:0000256" key="3">
    <source>
        <dbReference type="ARBA" id="ARBA00022583"/>
    </source>
</evidence>
<dbReference type="SUPFAM" id="SSF48371">
    <property type="entry name" value="ARM repeat"/>
    <property type="match status" value="1"/>
</dbReference>
<dbReference type="InterPro" id="IPR002553">
    <property type="entry name" value="Clathrin/coatomer_adapt-like_N"/>
</dbReference>
<dbReference type="Gene3D" id="2.60.40.1230">
    <property type="match status" value="1"/>
</dbReference>
<keyword evidence="4 7" id="KW-0653">Protein transport</keyword>
<dbReference type="SUPFAM" id="SSF55711">
    <property type="entry name" value="Subdomain of clathrin and coatomer appendage domain"/>
    <property type="match status" value="1"/>
</dbReference>
<comment type="function">
    <text evidence="7">Adaptins are components of the adaptor complexes which link clathrin to receptors in coated vesicles. Clathrin-associated protein complexes are believed to interact with the cytoplasmic tails of membrane proteins, leading to their selection and concentration.</text>
</comment>
<evidence type="ECO:0000313" key="10">
    <source>
        <dbReference type="EMBL" id="ODV93995.1"/>
    </source>
</evidence>
<dbReference type="InterPro" id="IPR012295">
    <property type="entry name" value="TBP_dom_sf"/>
</dbReference>
<comment type="subcellular location">
    <subcellularLocation>
        <location evidence="1">Membrane</location>
        <location evidence="1">Coated pit</location>
        <topology evidence="1">Peripheral membrane protein</topology>
        <orientation evidence="1">Cytoplasmic side</orientation>
    </subcellularLocation>
</comment>
<dbReference type="Pfam" id="PF01602">
    <property type="entry name" value="Adaptin_N"/>
    <property type="match status" value="1"/>
</dbReference>
<dbReference type="PIRSF" id="PIRSF037091">
    <property type="entry name" value="AP2_complex_alpha"/>
    <property type="match status" value="1"/>
</dbReference>
<dbReference type="GO" id="GO:0006886">
    <property type="term" value="P:intracellular protein transport"/>
    <property type="evidence" value="ECO:0007669"/>
    <property type="project" value="UniProtKB-UniRule"/>
</dbReference>
<comment type="similarity">
    <text evidence="7">Belongs to the adaptor complexes large subunit family.</text>
</comment>
<dbReference type="GO" id="GO:0072583">
    <property type="term" value="P:clathrin-dependent endocytosis"/>
    <property type="evidence" value="ECO:0007669"/>
    <property type="project" value="InterPro"/>
</dbReference>
<dbReference type="InterPro" id="IPR011989">
    <property type="entry name" value="ARM-like"/>
</dbReference>
<keyword evidence="6 7" id="KW-0168">Coated pit</keyword>
<dbReference type="Pfam" id="PF02296">
    <property type="entry name" value="Alpha_adaptin_C"/>
    <property type="match status" value="1"/>
</dbReference>
<evidence type="ECO:0000256" key="8">
    <source>
        <dbReference type="SAM" id="MobiDB-lite"/>
    </source>
</evidence>
<dbReference type="STRING" id="669874.A0A1E4TQF3"/>
<dbReference type="Gene3D" id="3.30.310.10">
    <property type="entry name" value="TATA-Binding Protein"/>
    <property type="match status" value="1"/>
</dbReference>
<evidence type="ECO:0000256" key="5">
    <source>
        <dbReference type="ARBA" id="ARBA00023136"/>
    </source>
</evidence>
<accession>A0A1E4TQF3</accession>
<name>A0A1E4TQF3_PACTA</name>
<organism evidence="10 11">
    <name type="scientific">Pachysolen tannophilus NRRL Y-2460</name>
    <dbReference type="NCBI Taxonomy" id="669874"/>
    <lineage>
        <taxon>Eukaryota</taxon>
        <taxon>Fungi</taxon>
        <taxon>Dikarya</taxon>
        <taxon>Ascomycota</taxon>
        <taxon>Saccharomycotina</taxon>
        <taxon>Pichiomycetes</taxon>
        <taxon>Pachysolenaceae</taxon>
        <taxon>Pachysolen</taxon>
    </lineage>
</organism>
<dbReference type="Proteomes" id="UP000094236">
    <property type="component" value="Unassembled WGS sequence"/>
</dbReference>
<reference evidence="11" key="1">
    <citation type="submission" date="2016-05" db="EMBL/GenBank/DDBJ databases">
        <title>Comparative genomics of biotechnologically important yeasts.</title>
        <authorList>
            <consortium name="DOE Joint Genome Institute"/>
            <person name="Riley R."/>
            <person name="Haridas S."/>
            <person name="Wolfe K.H."/>
            <person name="Lopes M.R."/>
            <person name="Hittinger C.T."/>
            <person name="Goker M."/>
            <person name="Salamov A."/>
            <person name="Wisecaver J."/>
            <person name="Long T.M."/>
            <person name="Aerts A.L."/>
            <person name="Barry K."/>
            <person name="Choi C."/>
            <person name="Clum A."/>
            <person name="Coughlan A.Y."/>
            <person name="Deshpande S."/>
            <person name="Douglass A.P."/>
            <person name="Hanson S.J."/>
            <person name="Klenk H.-P."/>
            <person name="Labutti K."/>
            <person name="Lapidus A."/>
            <person name="Lindquist E."/>
            <person name="Lipzen A."/>
            <person name="Meier-Kolthoff J.P."/>
            <person name="Ohm R.A."/>
            <person name="Otillar R.P."/>
            <person name="Pangilinan J."/>
            <person name="Peng Y."/>
            <person name="Rokas A."/>
            <person name="Rosa C.A."/>
            <person name="Scheuner C."/>
            <person name="Sibirny A.A."/>
            <person name="Slot J.C."/>
            <person name="Stielow J.B."/>
            <person name="Sun H."/>
            <person name="Kurtzman C.P."/>
            <person name="Blackwell M."/>
            <person name="Grigoriev I.V."/>
            <person name="Jeffries T.W."/>
        </authorList>
    </citation>
    <scope>NUCLEOTIDE SEQUENCE [LARGE SCALE GENOMIC DNA]</scope>
    <source>
        <strain evidence="11">NRRL Y-2460</strain>
    </source>
</reference>
<sequence length="876" mass="98252">MLGHTINFGFMEAITLLSSKIYSEKQIGYMAVSLFLSGNNDLLPLVVNSLKNDLNDENPDYNCLALQCIATLGNETWAEILTEDVFQILRSPTTETLPRKKASLALLKLLQISPHIITEKHPSWIPRIIACIDDKDLGFVTSITSLVQFIAKVSPESCRLSIPTATRRLSKLIIDENCESDYFYYDVPAPWLTVKLLSLIEYLVPDASTADIDNITLSNLKEIINTVIEKSVTKKNSQYSNSQQYKNAQSAILFSVIALGAHLDASTDASMNAIRALGYLLDSPETNTRYLALDALIKVAARGGNPAIKCAYDHLKKILDSLKDKDISIRRKAIDLLYTLCDSSSVENICNELLKYIEVADYQMRSDVAVKAAVLAEKYATDATWYVSTILKLISLAGNHMTDEVWERIIQIAVNNESLQPTTCRAVVRHLRNNLFPESMMKVSSFVLGEYGYRIEASVSPQEQFEILYDKYFYCSLITRAMLLSCFLKFFIRYEFLRPQVMDLFQLETKSLDSEIQQRAIEYLKLVTMDDNLVFVKQVVQELPPFQNDVSPLIARLGSVKDVTTAMIKPIKPPAPPPPRAKRASSSAVPQLSQRPSRASTFSGSDNSSVNPFDSAFINGDQNKLTPHWEEGFYRALHFDQGIFFENSLMRIIYRCRTDKNNLVFQLTYFNKSPVDITALTVDVKSNTSTSEPSYILSTLELPASDIKVHGKSTHSFEASLRNIYESKEAPMLTVSFMAGSFVQLYLKLPILLIKTLSPAPSSSPQDFFKRWQQLSALGADGESQRIFSISHRHSDESLLRVVNRLGFNIVENADSNSRNIVGAGILHTVKGNHGCLLRLEPDEEGRQFRITIRATGPGIAKVLADTIIELFEFGF</sequence>
<evidence type="ECO:0000256" key="1">
    <source>
        <dbReference type="ARBA" id="ARBA00004277"/>
    </source>
</evidence>
<evidence type="ECO:0000256" key="4">
    <source>
        <dbReference type="ARBA" id="ARBA00022927"/>
    </source>
</evidence>
<evidence type="ECO:0000256" key="2">
    <source>
        <dbReference type="ARBA" id="ARBA00022448"/>
    </source>
</evidence>
<dbReference type="SUPFAM" id="SSF49348">
    <property type="entry name" value="Clathrin adaptor appendage domain"/>
    <property type="match status" value="1"/>
</dbReference>
<protein>
    <recommendedName>
        <fullName evidence="7">AP-2 complex subunit alpha</fullName>
    </recommendedName>
</protein>
<proteinExistence type="inferred from homology"/>
<keyword evidence="5 7" id="KW-0472">Membrane</keyword>
<dbReference type="Gene3D" id="1.25.10.10">
    <property type="entry name" value="Leucine-rich Repeat Variant"/>
    <property type="match status" value="1"/>
</dbReference>
<evidence type="ECO:0000259" key="9">
    <source>
        <dbReference type="SMART" id="SM00809"/>
    </source>
</evidence>
<dbReference type="InterPro" id="IPR013041">
    <property type="entry name" value="Clathrin_app_Ig-like_sf"/>
</dbReference>
<dbReference type="AlphaFoldDB" id="A0A1E4TQF3"/>
<keyword evidence="3 7" id="KW-0254">Endocytosis</keyword>
<dbReference type="InterPro" id="IPR008152">
    <property type="entry name" value="Clathrin_a/b/g-adaptin_app_Ig"/>
</dbReference>
<dbReference type="InterPro" id="IPR050840">
    <property type="entry name" value="Adaptor_Complx_Large_Subunit"/>
</dbReference>
<keyword evidence="11" id="KW-1185">Reference proteome</keyword>
<gene>
    <name evidence="10" type="ORF">PACTADRAFT_51733</name>
</gene>
<evidence type="ECO:0000256" key="6">
    <source>
        <dbReference type="ARBA" id="ARBA00023176"/>
    </source>
</evidence>
<dbReference type="InterPro" id="IPR016024">
    <property type="entry name" value="ARM-type_fold"/>
</dbReference>
<dbReference type="GO" id="GO:0035615">
    <property type="term" value="F:clathrin adaptor activity"/>
    <property type="evidence" value="ECO:0007669"/>
    <property type="project" value="InterPro"/>
</dbReference>
<feature type="domain" description="Clathrin adaptor alpha/beta/gamma-adaptin appendage Ig-like subdomain" evidence="9">
    <location>
        <begin position="634"/>
        <end position="750"/>
    </location>
</feature>
<feature type="compositionally biased region" description="Polar residues" evidence="8">
    <location>
        <begin position="589"/>
        <end position="607"/>
    </location>
</feature>
<evidence type="ECO:0000313" key="11">
    <source>
        <dbReference type="Proteomes" id="UP000094236"/>
    </source>
</evidence>
<dbReference type="PANTHER" id="PTHR22780">
    <property type="entry name" value="ADAPTIN, ALPHA/GAMMA/EPSILON"/>
    <property type="match status" value="1"/>
</dbReference>
<dbReference type="SMART" id="SM00809">
    <property type="entry name" value="Alpha_adaptinC2"/>
    <property type="match status" value="1"/>
</dbReference>
<dbReference type="InterPro" id="IPR009028">
    <property type="entry name" value="Coatomer/calthrin_app_sub_C"/>
</dbReference>
<dbReference type="InterPro" id="IPR003164">
    <property type="entry name" value="Clathrin_a-adaptin_app_sub_C"/>
</dbReference>
<dbReference type="OrthoDB" id="28053at2759"/>
<dbReference type="GO" id="GO:0005935">
    <property type="term" value="C:cellular bud neck"/>
    <property type="evidence" value="ECO:0007669"/>
    <property type="project" value="EnsemblFungi"/>
</dbReference>
<evidence type="ECO:0000256" key="7">
    <source>
        <dbReference type="PIRNR" id="PIRNR037091"/>
    </source>
</evidence>
<dbReference type="EMBL" id="KV454017">
    <property type="protein sequence ID" value="ODV93995.1"/>
    <property type="molecule type" value="Genomic_DNA"/>
</dbReference>